<evidence type="ECO:0000313" key="2">
    <source>
        <dbReference type="Proteomes" id="UP001374535"/>
    </source>
</evidence>
<gene>
    <name evidence="1" type="ORF">V8G54_019335</name>
</gene>
<name>A0AAQ3RVI4_VIGMU</name>
<reference evidence="1 2" key="1">
    <citation type="journal article" date="2023" name="Life. Sci Alliance">
        <title>Evolutionary insights into 3D genome organization and epigenetic landscape of Vigna mungo.</title>
        <authorList>
            <person name="Junaid A."/>
            <person name="Singh B."/>
            <person name="Bhatia S."/>
        </authorList>
    </citation>
    <scope>NUCLEOTIDE SEQUENCE [LARGE SCALE GENOMIC DNA]</scope>
    <source>
        <strain evidence="1">Urdbean</strain>
    </source>
</reference>
<sequence length="108" mass="12846">MFYLMKHRAKNFKFRKYSVRKRTPGSIEEHRNVSNPLSGRQNLFYKVPIHLSFQSVKQYSLFVCLDACHWTTEQFLGRNQLDPNLNLTAITSLTNPHAYMYQYGQKQK</sequence>
<dbReference type="AlphaFoldDB" id="A0AAQ3RVI4"/>
<keyword evidence="2" id="KW-1185">Reference proteome</keyword>
<dbReference type="EMBL" id="CP144695">
    <property type="protein sequence ID" value="WVZ05989.1"/>
    <property type="molecule type" value="Genomic_DNA"/>
</dbReference>
<evidence type="ECO:0000313" key="1">
    <source>
        <dbReference type="EMBL" id="WVZ05989.1"/>
    </source>
</evidence>
<accession>A0AAQ3RVI4</accession>
<organism evidence="1 2">
    <name type="scientific">Vigna mungo</name>
    <name type="common">Black gram</name>
    <name type="synonym">Phaseolus mungo</name>
    <dbReference type="NCBI Taxonomy" id="3915"/>
    <lineage>
        <taxon>Eukaryota</taxon>
        <taxon>Viridiplantae</taxon>
        <taxon>Streptophyta</taxon>
        <taxon>Embryophyta</taxon>
        <taxon>Tracheophyta</taxon>
        <taxon>Spermatophyta</taxon>
        <taxon>Magnoliopsida</taxon>
        <taxon>eudicotyledons</taxon>
        <taxon>Gunneridae</taxon>
        <taxon>Pentapetalae</taxon>
        <taxon>rosids</taxon>
        <taxon>fabids</taxon>
        <taxon>Fabales</taxon>
        <taxon>Fabaceae</taxon>
        <taxon>Papilionoideae</taxon>
        <taxon>50 kb inversion clade</taxon>
        <taxon>NPAAA clade</taxon>
        <taxon>indigoferoid/millettioid clade</taxon>
        <taxon>Phaseoleae</taxon>
        <taxon>Vigna</taxon>
    </lineage>
</organism>
<proteinExistence type="predicted"/>
<protein>
    <submittedName>
        <fullName evidence="1">Uncharacterized protein</fullName>
    </submittedName>
</protein>
<dbReference type="Proteomes" id="UP001374535">
    <property type="component" value="Chromosome 6"/>
</dbReference>